<evidence type="ECO:0000256" key="1">
    <source>
        <dbReference type="SAM" id="MobiDB-lite"/>
    </source>
</evidence>
<accession>A0A4C1V950</accession>
<reference evidence="2 3" key="1">
    <citation type="journal article" date="2019" name="Commun. Biol.">
        <title>The bagworm genome reveals a unique fibroin gene that provides high tensile strength.</title>
        <authorList>
            <person name="Kono N."/>
            <person name="Nakamura H."/>
            <person name="Ohtoshi R."/>
            <person name="Tomita M."/>
            <person name="Numata K."/>
            <person name="Arakawa K."/>
        </authorList>
    </citation>
    <scope>NUCLEOTIDE SEQUENCE [LARGE SCALE GENOMIC DNA]</scope>
</reference>
<dbReference type="AlphaFoldDB" id="A0A4C1V950"/>
<gene>
    <name evidence="2" type="ORF">EVAR_18334_1</name>
</gene>
<sequence length="99" mass="10600">MLSHRLPAGADNAPARRRAIGGRGGEGAGGVSGATRGGDEEYYRPLKPYIGVKPDVTRSVTAFVGRAYPALHQHGEFKVRAIRFEMKEKIAEGRPSAVP</sequence>
<name>A0A4C1V950_EUMVA</name>
<organism evidence="2 3">
    <name type="scientific">Eumeta variegata</name>
    <name type="common">Bagworm moth</name>
    <name type="synonym">Eumeta japonica</name>
    <dbReference type="NCBI Taxonomy" id="151549"/>
    <lineage>
        <taxon>Eukaryota</taxon>
        <taxon>Metazoa</taxon>
        <taxon>Ecdysozoa</taxon>
        <taxon>Arthropoda</taxon>
        <taxon>Hexapoda</taxon>
        <taxon>Insecta</taxon>
        <taxon>Pterygota</taxon>
        <taxon>Neoptera</taxon>
        <taxon>Endopterygota</taxon>
        <taxon>Lepidoptera</taxon>
        <taxon>Glossata</taxon>
        <taxon>Ditrysia</taxon>
        <taxon>Tineoidea</taxon>
        <taxon>Psychidae</taxon>
        <taxon>Oiketicinae</taxon>
        <taxon>Eumeta</taxon>
    </lineage>
</organism>
<evidence type="ECO:0000313" key="2">
    <source>
        <dbReference type="EMBL" id="GBP35209.1"/>
    </source>
</evidence>
<dbReference type="Proteomes" id="UP000299102">
    <property type="component" value="Unassembled WGS sequence"/>
</dbReference>
<feature type="compositionally biased region" description="Gly residues" evidence="1">
    <location>
        <begin position="21"/>
        <end position="36"/>
    </location>
</feature>
<feature type="region of interest" description="Disordered" evidence="1">
    <location>
        <begin position="1"/>
        <end position="38"/>
    </location>
</feature>
<proteinExistence type="predicted"/>
<keyword evidence="3" id="KW-1185">Reference proteome</keyword>
<evidence type="ECO:0000313" key="3">
    <source>
        <dbReference type="Proteomes" id="UP000299102"/>
    </source>
</evidence>
<dbReference type="EMBL" id="BGZK01000300">
    <property type="protein sequence ID" value="GBP35209.1"/>
    <property type="molecule type" value="Genomic_DNA"/>
</dbReference>
<protein>
    <submittedName>
        <fullName evidence="2">Uncharacterized protein</fullName>
    </submittedName>
</protein>
<comment type="caution">
    <text evidence="2">The sequence shown here is derived from an EMBL/GenBank/DDBJ whole genome shotgun (WGS) entry which is preliminary data.</text>
</comment>